<proteinExistence type="inferred from homology"/>
<keyword evidence="6 19" id="KW-0812">Transmembrane</keyword>
<evidence type="ECO:0000256" key="9">
    <source>
        <dbReference type="ARBA" id="ARBA00023098"/>
    </source>
</evidence>
<evidence type="ECO:0000256" key="14">
    <source>
        <dbReference type="ARBA" id="ARBA00025707"/>
    </source>
</evidence>
<evidence type="ECO:0000256" key="12">
    <source>
        <dbReference type="ARBA" id="ARBA00023264"/>
    </source>
</evidence>
<evidence type="ECO:0000256" key="15">
    <source>
        <dbReference type="ARBA" id="ARBA00026120"/>
    </source>
</evidence>
<keyword evidence="7" id="KW-0256">Endoplasmic reticulum</keyword>
<dbReference type="Pfam" id="PF03062">
    <property type="entry name" value="MBOAT"/>
    <property type="match status" value="1"/>
</dbReference>
<dbReference type="GO" id="GO:0005789">
    <property type="term" value="C:endoplasmic reticulum membrane"/>
    <property type="evidence" value="ECO:0007669"/>
    <property type="project" value="UniProtKB-SubCell"/>
</dbReference>
<keyword evidence="4" id="KW-0444">Lipid biosynthesis</keyword>
<reference evidence="21" key="1">
    <citation type="submission" date="2025-08" db="UniProtKB">
        <authorList>
            <consortium name="RefSeq"/>
        </authorList>
    </citation>
    <scope>IDENTIFICATION</scope>
</reference>
<sequence length="503" mass="54693">MAAERDAGAAGPLWPDVPELSLGELAASLGASEQALRLVISIFLGYPLALFYRHYHFYKDSCPIHLFHTFTGLSIACFNVGNQLCHALLCVVLLFLILQLLGRTVTAVLLTFGLQTAYLLAGYYTATGNDNIKWTMPHCVLTLKLMGLATDYLDGGKDQHRPCPQAPEPGPGPRLPGGLHAAQPTHHGRLPPHRGLRKPPFWFRCMYMLVWGKFVLYQCVTCWLVTEGVCILTGLGFNDFTEAGKAKWEACANTKVALRDNSALHWHHRLVQHQHQRLGGPLLLQTTQVPWKQRALPGPLTPVPGPLAWPALGIPGLLPDGIPHRHRGETGRQADSGELHPEQPGLHDCPATCLLLGATDHPLALHGLLGDCLLPLHVGQMTEGVQIHLFSWPHLLLESTIHTALCSQSNGAKERESKEDGIICLLGGLQQDWCRNMSPSHSAALPLSTENRKARALEEVLPSMPLLPAKSSSGAKGNTLVGGQRGCVSPRSSPLYVALSLPL</sequence>
<dbReference type="AlphaFoldDB" id="A0A3Q0ECS2"/>
<dbReference type="EC" id="2.3.1.23" evidence="15"/>
<keyword evidence="10 19" id="KW-0472">Membrane</keyword>
<dbReference type="GO" id="GO:0006656">
    <property type="term" value="P:phosphatidylcholine biosynthetic process"/>
    <property type="evidence" value="ECO:0007669"/>
    <property type="project" value="TreeGrafter"/>
</dbReference>
<evidence type="ECO:0000256" key="17">
    <source>
        <dbReference type="ARBA" id="ARBA00039721"/>
    </source>
</evidence>
<evidence type="ECO:0000256" key="3">
    <source>
        <dbReference type="ARBA" id="ARBA00010323"/>
    </source>
</evidence>
<comment type="pathway">
    <text evidence="14">Phospholipid metabolism.</text>
</comment>
<feature type="transmembrane region" description="Helical" evidence="19">
    <location>
        <begin position="73"/>
        <end position="98"/>
    </location>
</feature>
<evidence type="ECO:0000256" key="7">
    <source>
        <dbReference type="ARBA" id="ARBA00022824"/>
    </source>
</evidence>
<accession>A0A3Q0ECS2</accession>
<evidence type="ECO:0000256" key="1">
    <source>
        <dbReference type="ARBA" id="ARBA00004477"/>
    </source>
</evidence>
<dbReference type="RefSeq" id="XP_021573381.1">
    <property type="nucleotide sequence ID" value="XM_021717706.1"/>
</dbReference>
<dbReference type="GO" id="GO:0030258">
    <property type="term" value="P:lipid modification"/>
    <property type="evidence" value="ECO:0007669"/>
    <property type="project" value="TreeGrafter"/>
</dbReference>
<keyword evidence="9" id="KW-0443">Lipid metabolism</keyword>
<feature type="transmembrane region" description="Helical" evidence="19">
    <location>
        <begin position="35"/>
        <end position="52"/>
    </location>
</feature>
<protein>
    <recommendedName>
        <fullName evidence="17">Lysophospholipid acyltransferase 5</fullName>
        <ecNumber evidence="15">2.3.1.23</ecNumber>
        <ecNumber evidence="16">2.3.1.n6</ecNumber>
    </recommendedName>
</protein>
<organism evidence="20 21">
    <name type="scientific">Carlito syrichta</name>
    <name type="common">Philippine tarsier</name>
    <name type="synonym">Tarsius syrichta</name>
    <dbReference type="NCBI Taxonomy" id="1868482"/>
    <lineage>
        <taxon>Eukaryota</taxon>
        <taxon>Metazoa</taxon>
        <taxon>Chordata</taxon>
        <taxon>Craniata</taxon>
        <taxon>Vertebrata</taxon>
        <taxon>Euteleostomi</taxon>
        <taxon>Mammalia</taxon>
        <taxon>Eutheria</taxon>
        <taxon>Euarchontoglires</taxon>
        <taxon>Primates</taxon>
        <taxon>Haplorrhini</taxon>
        <taxon>Tarsiiformes</taxon>
        <taxon>Tarsiidae</taxon>
        <taxon>Carlito</taxon>
    </lineage>
</organism>
<feature type="transmembrane region" description="Helical" evidence="19">
    <location>
        <begin position="201"/>
        <end position="226"/>
    </location>
</feature>
<evidence type="ECO:0000256" key="18">
    <source>
        <dbReference type="SAM" id="MobiDB-lite"/>
    </source>
</evidence>
<dbReference type="PANTHER" id="PTHR13906:SF14">
    <property type="entry name" value="LYSOPHOSPHOLIPID ACYLTRANSFERASE 5"/>
    <property type="match status" value="1"/>
</dbReference>
<evidence type="ECO:0000256" key="19">
    <source>
        <dbReference type="SAM" id="Phobius"/>
    </source>
</evidence>
<dbReference type="InterPro" id="IPR049941">
    <property type="entry name" value="LPLAT_7/PORCN-like"/>
</dbReference>
<keyword evidence="12" id="KW-1208">Phospholipid metabolism</keyword>
<dbReference type="PANTHER" id="PTHR13906">
    <property type="entry name" value="PORCUPINE"/>
    <property type="match status" value="1"/>
</dbReference>
<dbReference type="GeneID" id="103270796"/>
<evidence type="ECO:0000256" key="11">
    <source>
        <dbReference type="ARBA" id="ARBA00023209"/>
    </source>
</evidence>
<feature type="region of interest" description="Disordered" evidence="18">
    <location>
        <begin position="160"/>
        <end position="192"/>
    </location>
</feature>
<keyword evidence="8 19" id="KW-1133">Transmembrane helix</keyword>
<evidence type="ECO:0000256" key="2">
    <source>
        <dbReference type="ARBA" id="ARBA00005074"/>
    </source>
</evidence>
<evidence type="ECO:0000256" key="6">
    <source>
        <dbReference type="ARBA" id="ARBA00022692"/>
    </source>
</evidence>
<name>A0A3Q0ECS2_CARSF</name>
<keyword evidence="5" id="KW-0808">Transferase</keyword>
<feature type="compositionally biased region" description="Basic and acidic residues" evidence="18">
    <location>
        <begin position="328"/>
        <end position="341"/>
    </location>
</feature>
<evidence type="ECO:0000256" key="8">
    <source>
        <dbReference type="ARBA" id="ARBA00022989"/>
    </source>
</evidence>
<dbReference type="KEGG" id="csyr:103270796"/>
<evidence type="ECO:0000256" key="4">
    <source>
        <dbReference type="ARBA" id="ARBA00022516"/>
    </source>
</evidence>
<dbReference type="OrthoDB" id="5974730at2759"/>
<dbReference type="Proteomes" id="UP000189704">
    <property type="component" value="Unplaced"/>
</dbReference>
<dbReference type="InterPro" id="IPR004299">
    <property type="entry name" value="MBOAT_fam"/>
</dbReference>
<dbReference type="EC" id="2.3.1.n6" evidence="16"/>
<keyword evidence="20" id="KW-1185">Reference proteome</keyword>
<evidence type="ECO:0000313" key="21">
    <source>
        <dbReference type="RefSeq" id="XP_021573381.1"/>
    </source>
</evidence>
<keyword evidence="13" id="KW-0012">Acyltransferase</keyword>
<comment type="pathway">
    <text evidence="2">Lipid metabolism; phospholipid metabolism.</text>
</comment>
<comment type="similarity">
    <text evidence="3">Belongs to the membrane-bound acyltransferase family.</text>
</comment>
<comment type="subcellular location">
    <subcellularLocation>
        <location evidence="1">Endoplasmic reticulum membrane</location>
        <topology evidence="1">Multi-pass membrane protein</topology>
    </subcellularLocation>
</comment>
<feature type="transmembrane region" description="Helical" evidence="19">
    <location>
        <begin position="104"/>
        <end position="126"/>
    </location>
</feature>
<evidence type="ECO:0000256" key="13">
    <source>
        <dbReference type="ARBA" id="ARBA00023315"/>
    </source>
</evidence>
<keyword evidence="11" id="KW-0594">Phospholipid biosynthesis</keyword>
<evidence type="ECO:0000256" key="5">
    <source>
        <dbReference type="ARBA" id="ARBA00022679"/>
    </source>
</evidence>
<evidence type="ECO:0000256" key="16">
    <source>
        <dbReference type="ARBA" id="ARBA00038923"/>
    </source>
</evidence>
<dbReference type="GO" id="GO:0071617">
    <property type="term" value="F:lysophospholipid acyltransferase activity"/>
    <property type="evidence" value="ECO:0007669"/>
    <property type="project" value="TreeGrafter"/>
</dbReference>
<dbReference type="GO" id="GO:0047184">
    <property type="term" value="F:1-acylglycerophosphocholine O-acyltransferase activity"/>
    <property type="evidence" value="ECO:0007669"/>
    <property type="project" value="UniProtKB-EC"/>
</dbReference>
<feature type="compositionally biased region" description="Pro residues" evidence="18">
    <location>
        <begin position="164"/>
        <end position="174"/>
    </location>
</feature>
<gene>
    <name evidence="21" type="primary">LOC103270796</name>
</gene>
<evidence type="ECO:0000256" key="10">
    <source>
        <dbReference type="ARBA" id="ARBA00023136"/>
    </source>
</evidence>
<feature type="region of interest" description="Disordered" evidence="18">
    <location>
        <begin position="322"/>
        <end position="343"/>
    </location>
</feature>
<evidence type="ECO:0000313" key="20">
    <source>
        <dbReference type="Proteomes" id="UP000189704"/>
    </source>
</evidence>